<dbReference type="InterPro" id="IPR001482">
    <property type="entry name" value="T2SS/T4SS_dom"/>
</dbReference>
<keyword evidence="4" id="KW-1185">Reference proteome</keyword>
<dbReference type="NCBIfam" id="TIGR01420">
    <property type="entry name" value="pilT_fam"/>
    <property type="match status" value="1"/>
</dbReference>
<dbReference type="RefSeq" id="WP_294518786.1">
    <property type="nucleotide sequence ID" value="NZ_JBBMFK010000001.1"/>
</dbReference>
<evidence type="ECO:0000313" key="3">
    <source>
        <dbReference type="EMBL" id="MEQ2441951.1"/>
    </source>
</evidence>
<dbReference type="InterPro" id="IPR006321">
    <property type="entry name" value="PilT/PilU"/>
</dbReference>
<proteinExistence type="inferred from homology"/>
<feature type="domain" description="Bacterial type II secretion system protein E" evidence="2">
    <location>
        <begin position="195"/>
        <end position="209"/>
    </location>
</feature>
<dbReference type="PANTHER" id="PTHR30486">
    <property type="entry name" value="TWITCHING MOTILITY PROTEIN PILT"/>
    <property type="match status" value="1"/>
</dbReference>
<dbReference type="CDD" id="cd01131">
    <property type="entry name" value="PilT"/>
    <property type="match status" value="1"/>
</dbReference>
<dbReference type="Proteomes" id="UP001464378">
    <property type="component" value="Unassembled WGS sequence"/>
</dbReference>
<dbReference type="PROSITE" id="PS00662">
    <property type="entry name" value="T2SP_E"/>
    <property type="match status" value="1"/>
</dbReference>
<dbReference type="InterPro" id="IPR050921">
    <property type="entry name" value="T4SS_GSP_E_ATPase"/>
</dbReference>
<dbReference type="InterPro" id="IPR027417">
    <property type="entry name" value="P-loop_NTPase"/>
</dbReference>
<sequence length="354" mass="38274">MNLVDILTHAVEREASDILLIPGLPAAYKISGVITREGERLLPDALDALVREAYSLAGNRSMDRLERTGDDDFSFAVAHLSRFRVNALRQRGSLALVIRVVSFSLPDRTALGIPDSVMNFAACSRGLVLFTGPAGSGKTTTLACIVDAINSSRNLHVITIEDPIEYLHHHKMSVVTQRELATDTTSYDAALRAALREAPDVILVGEMRDAETIKAAVTAAETGHLVISTLHTLGASNTIDRIVDSFPPEQQQQIRTQLALVIEGVVSQQLVPTKDGSLIPAFEVMTVTPAVRNMIRESKAHQLDNVISSSAADGMISMDQSLLQLVKAGRIGPDAALGHCVNSDWLRKRLAMNS</sequence>
<name>A0ABV1E3R6_9FIRM</name>
<evidence type="ECO:0000259" key="2">
    <source>
        <dbReference type="PROSITE" id="PS00662"/>
    </source>
</evidence>
<dbReference type="Pfam" id="PF00437">
    <property type="entry name" value="T2SSE"/>
    <property type="match status" value="1"/>
</dbReference>
<evidence type="ECO:0000256" key="1">
    <source>
        <dbReference type="ARBA" id="ARBA00006611"/>
    </source>
</evidence>
<dbReference type="SUPFAM" id="SSF52540">
    <property type="entry name" value="P-loop containing nucleoside triphosphate hydrolases"/>
    <property type="match status" value="1"/>
</dbReference>
<organism evidence="3 4">
    <name type="scientific">Pseudoflavonifractor intestinihominis</name>
    <dbReference type="NCBI Taxonomy" id="3133171"/>
    <lineage>
        <taxon>Bacteria</taxon>
        <taxon>Bacillati</taxon>
        <taxon>Bacillota</taxon>
        <taxon>Clostridia</taxon>
        <taxon>Eubacteriales</taxon>
        <taxon>Oscillospiraceae</taxon>
        <taxon>Pseudoflavonifractor</taxon>
    </lineage>
</organism>
<dbReference type="Gene3D" id="3.40.50.300">
    <property type="entry name" value="P-loop containing nucleotide triphosphate hydrolases"/>
    <property type="match status" value="1"/>
</dbReference>
<comment type="caution">
    <text evidence="3">The sequence shown here is derived from an EMBL/GenBank/DDBJ whole genome shotgun (WGS) entry which is preliminary data.</text>
</comment>
<dbReference type="PANTHER" id="PTHR30486:SF16">
    <property type="entry name" value="TWITCHING MOTILITY PROTEIN PILT"/>
    <property type="match status" value="1"/>
</dbReference>
<dbReference type="InterPro" id="IPR003593">
    <property type="entry name" value="AAA+_ATPase"/>
</dbReference>
<dbReference type="Gene3D" id="3.30.450.90">
    <property type="match status" value="1"/>
</dbReference>
<dbReference type="SMART" id="SM00382">
    <property type="entry name" value="AAA"/>
    <property type="match status" value="1"/>
</dbReference>
<comment type="similarity">
    <text evidence="1">Belongs to the GSP E family.</text>
</comment>
<reference evidence="3 4" key="1">
    <citation type="submission" date="2024-03" db="EMBL/GenBank/DDBJ databases">
        <title>Human intestinal bacterial collection.</title>
        <authorList>
            <person name="Pauvert C."/>
            <person name="Hitch T.C.A."/>
            <person name="Clavel T."/>
        </authorList>
    </citation>
    <scope>NUCLEOTIDE SEQUENCE [LARGE SCALE GENOMIC DNA]</scope>
    <source>
        <strain evidence="3 4">CLA-AP-H29</strain>
    </source>
</reference>
<gene>
    <name evidence="3" type="ORF">WMO64_00530</name>
</gene>
<dbReference type="EMBL" id="JBBMFK010000001">
    <property type="protein sequence ID" value="MEQ2441951.1"/>
    <property type="molecule type" value="Genomic_DNA"/>
</dbReference>
<protein>
    <submittedName>
        <fullName evidence="3">PilT/PilU family type 4a pilus ATPase</fullName>
    </submittedName>
</protein>
<evidence type="ECO:0000313" key="4">
    <source>
        <dbReference type="Proteomes" id="UP001464378"/>
    </source>
</evidence>
<accession>A0ABV1E3R6</accession>